<dbReference type="Proteomes" id="UP000249115">
    <property type="component" value="Unassembled WGS sequence"/>
</dbReference>
<evidence type="ECO:0000256" key="1">
    <source>
        <dbReference type="ARBA" id="ARBA00022679"/>
    </source>
</evidence>
<dbReference type="PANTHER" id="PTHR46401:SF2">
    <property type="entry name" value="GLYCOSYLTRANSFERASE WBBK-RELATED"/>
    <property type="match status" value="1"/>
</dbReference>
<evidence type="ECO:0000313" key="3">
    <source>
        <dbReference type="EMBL" id="PZX51293.1"/>
    </source>
</evidence>
<evidence type="ECO:0000259" key="2">
    <source>
        <dbReference type="Pfam" id="PF00534"/>
    </source>
</evidence>
<sequence>MKILMVNDYPLDRYYNQWQAGLTPSQQLWGKIELDKEDGIEIIILPHQKYKFLDKIGNKIRIEHLDQQIRALFIKNDIDIIYAPFAAATTKLLLILKLFGIIKTPIVAMIHYPLLGSSSKNRLVKSLGKKLMMGFDRMLFVSENIKSENIKSFELSPKDYENRFVHLSWGAETNFYDRSNTLTNSTKEEYFVSSGQTDRDFDTLIEAFRYLDFKLKIYAKPNYKPISTDIPDNVEINTKSISSREIIDLYKNSLAVLICFKMTQSSTLGLTVLLDAMAIGKPVIMTSNPFIDVDIEKEGIGYWIQEGDVQSWVSKLKKLIDNPELSNEMGRKAFELHKTKYNMDYFGKSLKKVFQNLSEETVK</sequence>
<evidence type="ECO:0000313" key="6">
    <source>
        <dbReference type="Proteomes" id="UP000321927"/>
    </source>
</evidence>
<dbReference type="PANTHER" id="PTHR46401">
    <property type="entry name" value="GLYCOSYLTRANSFERASE WBBK-RELATED"/>
    <property type="match status" value="1"/>
</dbReference>
<dbReference type="OrthoDB" id="834818at2"/>
<reference evidence="3 5" key="1">
    <citation type="submission" date="2018-06" db="EMBL/GenBank/DDBJ databases">
        <title>Genomic Encyclopedia of Archaeal and Bacterial Type Strains, Phase II (KMG-II): from individual species to whole genera.</title>
        <authorList>
            <person name="Goeker M."/>
        </authorList>
    </citation>
    <scope>NUCLEOTIDE SEQUENCE [LARGE SCALE GENOMIC DNA]</scope>
    <source>
        <strain evidence="3 5">DSM 22686</strain>
    </source>
</reference>
<organism evidence="3 5">
    <name type="scientific">Algoriphagus ratkowskyi</name>
    <dbReference type="NCBI Taxonomy" id="57028"/>
    <lineage>
        <taxon>Bacteria</taxon>
        <taxon>Pseudomonadati</taxon>
        <taxon>Bacteroidota</taxon>
        <taxon>Cytophagia</taxon>
        <taxon>Cytophagales</taxon>
        <taxon>Cyclobacteriaceae</taxon>
        <taxon>Algoriphagus</taxon>
    </lineage>
</organism>
<comment type="caution">
    <text evidence="3">The sequence shown here is derived from an EMBL/GenBank/DDBJ whole genome shotgun (WGS) entry which is preliminary data.</text>
</comment>
<dbReference type="RefSeq" id="WP_086502909.1">
    <property type="nucleotide sequence ID" value="NZ_MSSV01000022.1"/>
</dbReference>
<evidence type="ECO:0000313" key="4">
    <source>
        <dbReference type="EMBL" id="TXD75917.1"/>
    </source>
</evidence>
<name>A0A2W7QRV4_9BACT</name>
<keyword evidence="1 3" id="KW-0808">Transferase</keyword>
<dbReference type="AlphaFoldDB" id="A0A2W7QRV4"/>
<dbReference type="GO" id="GO:0016757">
    <property type="term" value="F:glycosyltransferase activity"/>
    <property type="evidence" value="ECO:0007669"/>
    <property type="project" value="InterPro"/>
</dbReference>
<protein>
    <submittedName>
        <fullName evidence="3 4">Glycosyltransferase</fullName>
    </submittedName>
</protein>
<keyword evidence="6" id="KW-1185">Reference proteome</keyword>
<dbReference type="GO" id="GO:0009103">
    <property type="term" value="P:lipopolysaccharide biosynthetic process"/>
    <property type="evidence" value="ECO:0007669"/>
    <property type="project" value="TreeGrafter"/>
</dbReference>
<dbReference type="Proteomes" id="UP000321927">
    <property type="component" value="Unassembled WGS sequence"/>
</dbReference>
<dbReference type="SUPFAM" id="SSF53756">
    <property type="entry name" value="UDP-Glycosyltransferase/glycogen phosphorylase"/>
    <property type="match status" value="1"/>
</dbReference>
<dbReference type="EMBL" id="QKZU01000019">
    <property type="protein sequence ID" value="PZX51293.1"/>
    <property type="molecule type" value="Genomic_DNA"/>
</dbReference>
<dbReference type="Pfam" id="PF00534">
    <property type="entry name" value="Glycos_transf_1"/>
    <property type="match status" value="1"/>
</dbReference>
<feature type="domain" description="Glycosyl transferase family 1" evidence="2">
    <location>
        <begin position="186"/>
        <end position="334"/>
    </location>
</feature>
<dbReference type="Gene3D" id="3.40.50.2000">
    <property type="entry name" value="Glycogen Phosphorylase B"/>
    <property type="match status" value="2"/>
</dbReference>
<proteinExistence type="predicted"/>
<accession>A0A2W7QRV4</accession>
<dbReference type="EMBL" id="VORV01000017">
    <property type="protein sequence ID" value="TXD75917.1"/>
    <property type="molecule type" value="Genomic_DNA"/>
</dbReference>
<gene>
    <name evidence="4" type="ORF">ESW18_18360</name>
    <name evidence="3" type="ORF">LV84_03802</name>
</gene>
<evidence type="ECO:0000313" key="5">
    <source>
        <dbReference type="Proteomes" id="UP000249115"/>
    </source>
</evidence>
<reference evidence="4 6" key="2">
    <citation type="submission" date="2019-08" db="EMBL/GenBank/DDBJ databases">
        <title>Genome of Algoriphagus ratkowskyi IC026.</title>
        <authorList>
            <person name="Bowman J.P."/>
        </authorList>
    </citation>
    <scope>NUCLEOTIDE SEQUENCE [LARGE SCALE GENOMIC DNA]</scope>
    <source>
        <strain evidence="4 6">IC026</strain>
    </source>
</reference>
<dbReference type="InterPro" id="IPR001296">
    <property type="entry name" value="Glyco_trans_1"/>
</dbReference>